<keyword evidence="2" id="KW-0238">DNA-binding</keyword>
<dbReference type="PANTHER" id="PTHR22952">
    <property type="entry name" value="CAMP-RESPONSE ELEMENT BINDING PROTEIN-RELATED"/>
    <property type="match status" value="1"/>
</dbReference>
<evidence type="ECO:0000313" key="7">
    <source>
        <dbReference type="Proteomes" id="UP000288805"/>
    </source>
</evidence>
<evidence type="ECO:0000313" key="6">
    <source>
        <dbReference type="EMBL" id="RVW86964.1"/>
    </source>
</evidence>
<dbReference type="Pfam" id="PF07727">
    <property type="entry name" value="RVT_2"/>
    <property type="match status" value="1"/>
</dbReference>
<dbReference type="GO" id="GO:0005634">
    <property type="term" value="C:nucleus"/>
    <property type="evidence" value="ECO:0007669"/>
    <property type="project" value="UniProtKB-SubCell"/>
</dbReference>
<feature type="region of interest" description="Disordered" evidence="4">
    <location>
        <begin position="301"/>
        <end position="327"/>
    </location>
</feature>
<dbReference type="SUPFAM" id="SSF56672">
    <property type="entry name" value="DNA/RNA polymerases"/>
    <property type="match status" value="1"/>
</dbReference>
<feature type="compositionally biased region" description="Polar residues" evidence="4">
    <location>
        <begin position="374"/>
        <end position="384"/>
    </location>
</feature>
<dbReference type="Proteomes" id="UP000288805">
    <property type="component" value="Unassembled WGS sequence"/>
</dbReference>
<dbReference type="GO" id="GO:0003677">
    <property type="term" value="F:DNA binding"/>
    <property type="evidence" value="ECO:0007669"/>
    <property type="project" value="UniProtKB-KW"/>
</dbReference>
<feature type="compositionally biased region" description="Polar residues" evidence="4">
    <location>
        <begin position="173"/>
        <end position="185"/>
    </location>
</feature>
<dbReference type="EMBL" id="QGNW01000188">
    <property type="protein sequence ID" value="RVW86964.1"/>
    <property type="molecule type" value="Genomic_DNA"/>
</dbReference>
<dbReference type="InterPro" id="IPR057670">
    <property type="entry name" value="SH3_retrovirus"/>
</dbReference>
<feature type="region of interest" description="Disordered" evidence="4">
    <location>
        <begin position="225"/>
        <end position="260"/>
    </location>
</feature>
<feature type="region of interest" description="Disordered" evidence="4">
    <location>
        <begin position="368"/>
        <end position="397"/>
    </location>
</feature>
<dbReference type="CDD" id="cd14707">
    <property type="entry name" value="bZIP_plant_BZIP46"/>
    <property type="match status" value="1"/>
</dbReference>
<dbReference type="Gene3D" id="1.20.5.170">
    <property type="match status" value="1"/>
</dbReference>
<dbReference type="FunFam" id="1.20.5.170:FF:000036">
    <property type="entry name" value="ABSCISIC ACID-INSENSITIVE 5-like protein 2"/>
    <property type="match status" value="1"/>
</dbReference>
<feature type="compositionally biased region" description="Basic and acidic residues" evidence="4">
    <location>
        <begin position="385"/>
        <end position="395"/>
    </location>
</feature>
<evidence type="ECO:0000256" key="2">
    <source>
        <dbReference type="ARBA" id="ARBA00023125"/>
    </source>
</evidence>
<sequence>MVVSESDSGKVKPKSPPQLHQEDSLFPAPIRQNSVFSLTLDEYQVRSGKSFGSMNMDELINSIWNGDENILYSVSSQDEPNNDKHMADQTDLPRQASFSIPPPLCKKTIDEVWSEINKNKQQQNSNNNGSNDSVQGEQTFGEMTLEDFLVKAGVVQDVFVEEASGSSKRHMLTPTQRSGSFPNNNTNLETTFGIGNMMGLEFSASQNSGNNLSSNDLAAYLAQGNKFPGESSNTKEEEKGESAPQPGGQRGRKRTTDGTLEMAVERRQRRMIKNRESAARSRARKQAYTVELELELNQLKEENTKAQENSGKSGCAEAERKRREKSHGTEILDICRYGSPTAINHPKTSPNIDKSTFKCTHFNKTGPTSLDIPQFQSNDSWYDQENNKEPRDPKKTSTATVAEIKIEANVAEKASALVAATDHGANGNTTPVIGEESLTLTDTLNLDSVLVVPSLDYNLLSQKTPISYWGEAITSAAYLINRVPSSSINFQTPLQALINVVVAPTVPNLPPRVFGCVAFVHLHKHQRTKLTSHALQCVFVGYALHKKGYRCYHPPTRQMYITMDVVFHEDSMYFSSESELQGEYHKEIQTLDYDYHVSDEDESGQSELVNQEVGELDMSGQTIWEALADPMWKAAMNEEMKSLQKNETWELVECPPGKKLVGCRWIYTVKYKADGSIERFKARLVAKGYTQTYGIDYTETFAPVAKINTIRVLLSLVANLDWPLQQFDVKNAFLHDELSEEVYMDLPPGCMVSEKQCQKVCKLKKSLYGLKQSPRAWFGRFTKSMRVFGYRQITGNDPEERKALQNYLSREFEMKDLGPLKYFLGIEVSRSSEGIFLSQRKLDDRRSTSGYFTFVGSNLVTWKSKKQNVVARSSEEAEFRVACDIAHNPVQHDRTKHVEMNRFFIKEKLDDKIVELPKIQSEDQLADILTKLSQVKCSKIFRQVGHCDIMHQLEGKC</sequence>
<dbReference type="CDD" id="cd09272">
    <property type="entry name" value="RNase_HI_RT_Ty1"/>
    <property type="match status" value="1"/>
</dbReference>
<dbReference type="PANTHER" id="PTHR22952:SF175">
    <property type="entry name" value="PROTEIN ABSCISIC ACID-INSENSITIVE 5"/>
    <property type="match status" value="1"/>
</dbReference>
<gene>
    <name evidence="6" type="primary">RE1_967</name>
    <name evidence="6" type="ORF">CK203_043486</name>
</gene>
<feature type="domain" description="BZIP" evidence="5">
    <location>
        <begin position="264"/>
        <end position="308"/>
    </location>
</feature>
<dbReference type="GO" id="GO:0045893">
    <property type="term" value="P:positive regulation of DNA-templated transcription"/>
    <property type="evidence" value="ECO:0007669"/>
    <property type="project" value="InterPro"/>
</dbReference>
<dbReference type="Pfam" id="PF00170">
    <property type="entry name" value="bZIP_1"/>
    <property type="match status" value="1"/>
</dbReference>
<feature type="region of interest" description="Disordered" evidence="4">
    <location>
        <begin position="74"/>
        <end position="101"/>
    </location>
</feature>
<dbReference type="Pfam" id="PF25597">
    <property type="entry name" value="SH3_retrovirus"/>
    <property type="match status" value="1"/>
</dbReference>
<proteinExistence type="predicted"/>
<dbReference type="GO" id="GO:0003700">
    <property type="term" value="F:DNA-binding transcription factor activity"/>
    <property type="evidence" value="ECO:0007669"/>
    <property type="project" value="InterPro"/>
</dbReference>
<feature type="region of interest" description="Disordered" evidence="4">
    <location>
        <begin position="1"/>
        <end position="27"/>
    </location>
</feature>
<evidence type="ECO:0000256" key="4">
    <source>
        <dbReference type="SAM" id="MobiDB-lite"/>
    </source>
</evidence>
<feature type="region of interest" description="Disordered" evidence="4">
    <location>
        <begin position="164"/>
        <end position="185"/>
    </location>
</feature>
<evidence type="ECO:0000256" key="1">
    <source>
        <dbReference type="ARBA" id="ARBA00004123"/>
    </source>
</evidence>
<dbReference type="InterPro" id="IPR043452">
    <property type="entry name" value="BZIP46-like"/>
</dbReference>
<dbReference type="AlphaFoldDB" id="A0A438HR85"/>
<feature type="compositionally biased region" description="Basic and acidic residues" evidence="4">
    <location>
        <begin position="317"/>
        <end position="327"/>
    </location>
</feature>
<dbReference type="InterPro" id="IPR004827">
    <property type="entry name" value="bZIP"/>
</dbReference>
<dbReference type="SUPFAM" id="SSF57959">
    <property type="entry name" value="Leucine zipper domain"/>
    <property type="match status" value="1"/>
</dbReference>
<accession>A0A438HR85</accession>
<organism evidence="6 7">
    <name type="scientific">Vitis vinifera</name>
    <name type="common">Grape</name>
    <dbReference type="NCBI Taxonomy" id="29760"/>
    <lineage>
        <taxon>Eukaryota</taxon>
        <taxon>Viridiplantae</taxon>
        <taxon>Streptophyta</taxon>
        <taxon>Embryophyta</taxon>
        <taxon>Tracheophyta</taxon>
        <taxon>Spermatophyta</taxon>
        <taxon>Magnoliopsida</taxon>
        <taxon>eudicotyledons</taxon>
        <taxon>Gunneridae</taxon>
        <taxon>Pentapetalae</taxon>
        <taxon>rosids</taxon>
        <taxon>Vitales</taxon>
        <taxon>Vitaceae</taxon>
        <taxon>Viteae</taxon>
        <taxon>Vitis</taxon>
    </lineage>
</organism>
<protein>
    <submittedName>
        <fullName evidence="6">Retrovirus-related Pol polyprotein from transposon RE1</fullName>
    </submittedName>
</protein>
<dbReference type="PROSITE" id="PS50217">
    <property type="entry name" value="BZIP"/>
    <property type="match status" value="1"/>
</dbReference>
<dbReference type="InterPro" id="IPR013103">
    <property type="entry name" value="RVT_2"/>
</dbReference>
<dbReference type="InterPro" id="IPR046347">
    <property type="entry name" value="bZIP_sf"/>
</dbReference>
<keyword evidence="3" id="KW-0539">Nucleus</keyword>
<evidence type="ECO:0000259" key="5">
    <source>
        <dbReference type="PROSITE" id="PS50217"/>
    </source>
</evidence>
<dbReference type="PROSITE" id="PS00036">
    <property type="entry name" value="BZIP_BASIC"/>
    <property type="match status" value="1"/>
</dbReference>
<evidence type="ECO:0000256" key="3">
    <source>
        <dbReference type="ARBA" id="ARBA00023242"/>
    </source>
</evidence>
<dbReference type="SMART" id="SM00338">
    <property type="entry name" value="BRLZ"/>
    <property type="match status" value="1"/>
</dbReference>
<comment type="caution">
    <text evidence="6">The sequence shown here is derived from an EMBL/GenBank/DDBJ whole genome shotgun (WGS) entry which is preliminary data.</text>
</comment>
<comment type="subcellular location">
    <subcellularLocation>
        <location evidence="1">Nucleus</location>
    </subcellularLocation>
</comment>
<reference evidence="6 7" key="1">
    <citation type="journal article" date="2018" name="PLoS Genet.">
        <title>Population sequencing reveals clonal diversity and ancestral inbreeding in the grapevine cultivar Chardonnay.</title>
        <authorList>
            <person name="Roach M.J."/>
            <person name="Johnson D.L."/>
            <person name="Bohlmann J."/>
            <person name="van Vuuren H.J."/>
            <person name="Jones S.J."/>
            <person name="Pretorius I.S."/>
            <person name="Schmidt S.A."/>
            <person name="Borneman A.R."/>
        </authorList>
    </citation>
    <scope>NUCLEOTIDE SEQUENCE [LARGE SCALE GENOMIC DNA]</scope>
    <source>
        <strain evidence="7">cv. Chardonnay</strain>
        <tissue evidence="6">Leaf</tissue>
    </source>
</reference>
<name>A0A438HR85_VITVI</name>
<dbReference type="InterPro" id="IPR043502">
    <property type="entry name" value="DNA/RNA_pol_sf"/>
</dbReference>